<dbReference type="Proteomes" id="UP000008743">
    <property type="component" value="Unassembled WGS sequence"/>
</dbReference>
<dbReference type="AlphaFoldDB" id="A0A0D2U6X3"/>
<feature type="transmembrane region" description="Helical" evidence="2">
    <location>
        <begin position="53"/>
        <end position="73"/>
    </location>
</feature>
<accession>A0A0D2U6X3</accession>
<sequence length="413" mass="43902">MADACSRSSSGGNSPLIGLVATASNDNNTVAIASATLATALASPLEALPTATLSWALLLLLSAVVAFALVSGARGQSKSKSKSKPKSAVSTLQQRPSVPATPAAPRDSSSAAPSTMQAASAHTQARPCGSSDGKLEMPKLFTASELKAMFLAHETADQADAIHQIEMLERSPSDMQSWPAASCPFASMMSSRLATPPAQRPSENEDVQALQGCFNYLQDFLGKPHPALGRKGPTCPFVPTGLKKDSIYVGSVTTTPATTKDQIVELMRGFPDKFLQLEPRQGPLVSYKAIVVTFPYMSLADAPLLIDSVQNELKAEFVNKGLMIGEFHLANNASSLNNPDFFPLRTPKPCIAMRFMVPGDLVFMSLDQYPTSMRINLLESYISNLTSSGNPLSNKESDLVHTARVQLDAARSG</sequence>
<evidence type="ECO:0000313" key="5">
    <source>
        <dbReference type="Proteomes" id="UP000008743"/>
    </source>
</evidence>
<dbReference type="InterPro" id="IPR049240">
    <property type="entry name" value="DUF6875"/>
</dbReference>
<keyword evidence="2" id="KW-0472">Membrane</keyword>
<evidence type="ECO:0000256" key="2">
    <source>
        <dbReference type="SAM" id="Phobius"/>
    </source>
</evidence>
<evidence type="ECO:0000259" key="3">
    <source>
        <dbReference type="Pfam" id="PF21780"/>
    </source>
</evidence>
<proteinExistence type="predicted"/>
<feature type="compositionally biased region" description="Low complexity" evidence="1">
    <location>
        <begin position="100"/>
        <end position="114"/>
    </location>
</feature>
<gene>
    <name evidence="4" type="ORF">CAOG_002147</name>
</gene>
<dbReference type="OrthoDB" id="40334at2759"/>
<protein>
    <recommendedName>
        <fullName evidence="3">DUF6875 domain-containing protein</fullName>
    </recommendedName>
</protein>
<keyword evidence="2" id="KW-1133">Transmembrane helix</keyword>
<organism evidence="4 5">
    <name type="scientific">Capsaspora owczarzaki (strain ATCC 30864)</name>
    <dbReference type="NCBI Taxonomy" id="595528"/>
    <lineage>
        <taxon>Eukaryota</taxon>
        <taxon>Filasterea</taxon>
        <taxon>Capsaspora</taxon>
    </lineage>
</organism>
<dbReference type="Pfam" id="PF21780">
    <property type="entry name" value="DUF6875"/>
    <property type="match status" value="1"/>
</dbReference>
<name>A0A0D2U6X3_CAPO3</name>
<evidence type="ECO:0000256" key="1">
    <source>
        <dbReference type="SAM" id="MobiDB-lite"/>
    </source>
</evidence>
<keyword evidence="2" id="KW-0812">Transmembrane</keyword>
<dbReference type="InParanoid" id="A0A0D2U6X3"/>
<keyword evidence="5" id="KW-1185">Reference proteome</keyword>
<feature type="domain" description="DUF6875" evidence="3">
    <location>
        <begin position="214"/>
        <end position="379"/>
    </location>
</feature>
<dbReference type="EMBL" id="KE346362">
    <property type="protein sequence ID" value="KJE90916.1"/>
    <property type="molecule type" value="Genomic_DNA"/>
</dbReference>
<reference evidence="5" key="1">
    <citation type="submission" date="2011-02" db="EMBL/GenBank/DDBJ databases">
        <title>The Genome Sequence of Capsaspora owczarzaki ATCC 30864.</title>
        <authorList>
            <person name="Russ C."/>
            <person name="Cuomo C."/>
            <person name="Burger G."/>
            <person name="Gray M.W."/>
            <person name="Holland P.W.H."/>
            <person name="King N."/>
            <person name="Lang F.B.F."/>
            <person name="Roger A.J."/>
            <person name="Ruiz-Trillo I."/>
            <person name="Young S.K."/>
            <person name="Zeng Q."/>
            <person name="Gargeya S."/>
            <person name="Alvarado L."/>
            <person name="Berlin A."/>
            <person name="Chapman S.B."/>
            <person name="Chen Z."/>
            <person name="Freedman E."/>
            <person name="Gellesch M."/>
            <person name="Goldberg J."/>
            <person name="Griggs A."/>
            <person name="Gujja S."/>
            <person name="Heilman E."/>
            <person name="Heiman D."/>
            <person name="Howarth C."/>
            <person name="Mehta T."/>
            <person name="Neiman D."/>
            <person name="Pearson M."/>
            <person name="Roberts A."/>
            <person name="Saif S."/>
            <person name="Shea T."/>
            <person name="Shenoy N."/>
            <person name="Sisk P."/>
            <person name="Stolte C."/>
            <person name="Sykes S."/>
            <person name="White J."/>
            <person name="Yandava C."/>
            <person name="Haas B."/>
            <person name="Nusbaum C."/>
            <person name="Birren B."/>
        </authorList>
    </citation>
    <scope>NUCLEOTIDE SEQUENCE</scope>
    <source>
        <strain evidence="5">ATCC 30864</strain>
    </source>
</reference>
<evidence type="ECO:0000313" key="4">
    <source>
        <dbReference type="EMBL" id="KJE90916.1"/>
    </source>
</evidence>
<feature type="region of interest" description="Disordered" evidence="1">
    <location>
        <begin position="76"/>
        <end position="133"/>
    </location>
</feature>